<accession>A0A8J8NAX2</accession>
<reference evidence="2" key="1">
    <citation type="submission" date="2019-06" db="EMBL/GenBank/DDBJ databases">
        <authorList>
            <person name="Zheng W."/>
        </authorList>
    </citation>
    <scope>NUCLEOTIDE SEQUENCE</scope>
    <source>
        <strain evidence="2">QDHG01</strain>
    </source>
</reference>
<feature type="transmembrane region" description="Helical" evidence="1">
    <location>
        <begin position="6"/>
        <end position="27"/>
    </location>
</feature>
<sequence>MHLMQLMIQSSFILLILANCTCTLSILTMRLSSTIRSLPNPTSQLLLLQIPRQMRCIWSISISRCNHPQQPSQILRLTLSSQEGSSQQDSKIKVPSLLQGMKTL</sequence>
<keyword evidence="1" id="KW-0472">Membrane</keyword>
<name>A0A8J8NAX2_HALGN</name>
<keyword evidence="1" id="KW-0812">Transmembrane</keyword>
<dbReference type="Proteomes" id="UP000785679">
    <property type="component" value="Unassembled WGS sequence"/>
</dbReference>
<gene>
    <name evidence="2" type="ORF">FGO68_gene6662</name>
</gene>
<evidence type="ECO:0000313" key="2">
    <source>
        <dbReference type="EMBL" id="TNV71155.1"/>
    </source>
</evidence>
<dbReference type="EMBL" id="RRYP01030454">
    <property type="protein sequence ID" value="TNV71155.1"/>
    <property type="molecule type" value="Genomic_DNA"/>
</dbReference>
<dbReference type="AlphaFoldDB" id="A0A8J8NAX2"/>
<evidence type="ECO:0000256" key="1">
    <source>
        <dbReference type="SAM" id="Phobius"/>
    </source>
</evidence>
<keyword evidence="1" id="KW-1133">Transmembrane helix</keyword>
<comment type="caution">
    <text evidence="2">The sequence shown here is derived from an EMBL/GenBank/DDBJ whole genome shotgun (WGS) entry which is preliminary data.</text>
</comment>
<organism evidence="2 3">
    <name type="scientific">Halteria grandinella</name>
    <dbReference type="NCBI Taxonomy" id="5974"/>
    <lineage>
        <taxon>Eukaryota</taxon>
        <taxon>Sar</taxon>
        <taxon>Alveolata</taxon>
        <taxon>Ciliophora</taxon>
        <taxon>Intramacronucleata</taxon>
        <taxon>Spirotrichea</taxon>
        <taxon>Stichotrichia</taxon>
        <taxon>Sporadotrichida</taxon>
        <taxon>Halteriidae</taxon>
        <taxon>Halteria</taxon>
    </lineage>
</organism>
<proteinExistence type="predicted"/>
<evidence type="ECO:0000313" key="3">
    <source>
        <dbReference type="Proteomes" id="UP000785679"/>
    </source>
</evidence>
<keyword evidence="3" id="KW-1185">Reference proteome</keyword>
<protein>
    <submittedName>
        <fullName evidence="2">Uncharacterized protein</fullName>
    </submittedName>
</protein>